<dbReference type="InterPro" id="IPR038766">
    <property type="entry name" value="Membrane_comp_ABC_pdt"/>
</dbReference>
<comment type="caution">
    <text evidence="10">The sequence shown here is derived from an EMBL/GenBank/DDBJ whole genome shotgun (WGS) entry which is preliminary data.</text>
</comment>
<feature type="region of interest" description="Disordered" evidence="6">
    <location>
        <begin position="289"/>
        <end position="336"/>
    </location>
</feature>
<feature type="transmembrane region" description="Helical" evidence="7">
    <location>
        <begin position="21"/>
        <end position="38"/>
    </location>
</feature>
<name>A0A0F2E168_9STRE</name>
<keyword evidence="3 7" id="KW-0812">Transmembrane</keyword>
<feature type="domain" description="MacB-like periplasmic core" evidence="9">
    <location>
        <begin position="548"/>
        <end position="731"/>
    </location>
</feature>
<dbReference type="InterPro" id="IPR025857">
    <property type="entry name" value="MacB_PCD"/>
</dbReference>
<comment type="subcellular location">
    <subcellularLocation>
        <location evidence="1">Cell membrane</location>
        <topology evidence="1">Multi-pass membrane protein</topology>
    </subcellularLocation>
</comment>
<accession>A0A0F2E168</accession>
<keyword evidence="5 7" id="KW-0472">Membrane</keyword>
<proteinExistence type="predicted"/>
<feature type="domain" description="ABC3 transporter permease C-terminal" evidence="8">
    <location>
        <begin position="775"/>
        <end position="887"/>
    </location>
</feature>
<feature type="transmembrane region" description="Helical" evidence="7">
    <location>
        <begin position="824"/>
        <end position="846"/>
    </location>
</feature>
<evidence type="ECO:0000256" key="5">
    <source>
        <dbReference type="ARBA" id="ARBA00023136"/>
    </source>
</evidence>
<keyword evidence="2" id="KW-1003">Cell membrane</keyword>
<dbReference type="OrthoDB" id="5137249at2"/>
<dbReference type="GO" id="GO:0005886">
    <property type="term" value="C:plasma membrane"/>
    <property type="evidence" value="ECO:0007669"/>
    <property type="project" value="UniProtKB-SubCell"/>
</dbReference>
<gene>
    <name evidence="10" type="ORF">TZ94_00662</name>
</gene>
<evidence type="ECO:0000256" key="7">
    <source>
        <dbReference type="SAM" id="Phobius"/>
    </source>
</evidence>
<dbReference type="Pfam" id="PF12704">
    <property type="entry name" value="MacB_PCD"/>
    <property type="match status" value="1"/>
</dbReference>
<dbReference type="PATRIC" id="fig|28037.216.peg.639"/>
<feature type="compositionally biased region" description="Polar residues" evidence="6">
    <location>
        <begin position="289"/>
        <end position="308"/>
    </location>
</feature>
<evidence type="ECO:0000313" key="11">
    <source>
        <dbReference type="Proteomes" id="UP000033489"/>
    </source>
</evidence>
<dbReference type="PANTHER" id="PTHR30287:SF1">
    <property type="entry name" value="INNER MEMBRANE PROTEIN"/>
    <property type="match status" value="1"/>
</dbReference>
<feature type="transmembrane region" description="Helical" evidence="7">
    <location>
        <begin position="866"/>
        <end position="888"/>
    </location>
</feature>
<dbReference type="EMBL" id="JYGT01000007">
    <property type="protein sequence ID" value="KJQ76164.1"/>
    <property type="molecule type" value="Genomic_DNA"/>
</dbReference>
<keyword evidence="4 7" id="KW-1133">Transmembrane helix</keyword>
<organism evidence="10 11">
    <name type="scientific">Streptococcus infantis</name>
    <dbReference type="NCBI Taxonomy" id="68892"/>
    <lineage>
        <taxon>Bacteria</taxon>
        <taxon>Bacillati</taxon>
        <taxon>Bacillota</taxon>
        <taxon>Bacilli</taxon>
        <taxon>Lactobacillales</taxon>
        <taxon>Streptococcaceae</taxon>
        <taxon>Streptococcus</taxon>
    </lineage>
</organism>
<evidence type="ECO:0000259" key="9">
    <source>
        <dbReference type="Pfam" id="PF12704"/>
    </source>
</evidence>
<protein>
    <submittedName>
        <fullName evidence="10">ABC transporter permease</fullName>
    </submittedName>
</protein>
<evidence type="ECO:0000256" key="4">
    <source>
        <dbReference type="ARBA" id="ARBA00022989"/>
    </source>
</evidence>
<feature type="transmembrane region" description="Helical" evidence="7">
    <location>
        <begin position="469"/>
        <end position="493"/>
    </location>
</feature>
<dbReference type="AlphaFoldDB" id="A0A0F2E168"/>
<evidence type="ECO:0000256" key="2">
    <source>
        <dbReference type="ARBA" id="ARBA00022475"/>
    </source>
</evidence>
<evidence type="ECO:0000259" key="8">
    <source>
        <dbReference type="Pfam" id="PF02687"/>
    </source>
</evidence>
<dbReference type="PANTHER" id="PTHR30287">
    <property type="entry name" value="MEMBRANE COMPONENT OF PREDICTED ABC SUPERFAMILY METABOLITE UPTAKE TRANSPORTER"/>
    <property type="match status" value="1"/>
</dbReference>
<feature type="transmembrane region" description="Helical" evidence="7">
    <location>
        <begin position="381"/>
        <end position="402"/>
    </location>
</feature>
<evidence type="ECO:0000256" key="1">
    <source>
        <dbReference type="ARBA" id="ARBA00004651"/>
    </source>
</evidence>
<evidence type="ECO:0000313" key="10">
    <source>
        <dbReference type="EMBL" id="KJQ76164.1"/>
    </source>
</evidence>
<evidence type="ECO:0000256" key="6">
    <source>
        <dbReference type="SAM" id="MobiDB-lite"/>
    </source>
</evidence>
<feature type="transmembrane region" description="Helical" evidence="7">
    <location>
        <begin position="773"/>
        <end position="791"/>
    </location>
</feature>
<feature type="transmembrane region" description="Helical" evidence="7">
    <location>
        <begin position="547"/>
        <end position="567"/>
    </location>
</feature>
<reference evidence="10 11" key="1">
    <citation type="submission" date="2015-02" db="EMBL/GenBank/DDBJ databases">
        <title>Evolution of amylase-binding proteins of oral streptococcal species.</title>
        <authorList>
            <person name="Haase E.M."/>
        </authorList>
    </citation>
    <scope>NUCLEOTIDE SEQUENCE [LARGE SCALE GENOMIC DNA]</scope>
    <source>
        <strain evidence="10 11">UC921A</strain>
    </source>
</reference>
<dbReference type="Proteomes" id="UP000033489">
    <property type="component" value="Unassembled WGS sequence"/>
</dbReference>
<dbReference type="Pfam" id="PF02687">
    <property type="entry name" value="FtsX"/>
    <property type="match status" value="2"/>
</dbReference>
<evidence type="ECO:0000256" key="3">
    <source>
        <dbReference type="ARBA" id="ARBA00022692"/>
    </source>
</evidence>
<sequence>MKRKTYWKDLLQSFTGSKGRFLSILTLMMLGSLAVVGLKVASPNMERTAWAYLKDTNTADVTVIGDYGFDQADQAELQTLSGADVEFGYMTDLTLANSEDAIRIFSNTDKISKFQVTEGRLPEKEDELALADFWKNRYQIGQVIYFIQKKGSNSQLKRDSYTITGFVHSPDIFSKSDMGSSASGNGNLAAYGVVTEENFKSSVYTIARLRFTSLTDVNPFYTDYEKKLEEEEATLKELVADNGQARLEKMKKDAQKSLDEGKKQLDEAETNLVAGKKRLQEIETRLQAQENQVSQLPEPQKSQVSSQIEEAKEQLKQEKEKLSHAESDFTSEKAKWQTSQDEVNALTEPTYHVYNRKSSPTGQGYLMYSNSAMSIRAVGNIFPVVLYAVAAMVTFTTMTRFVDEERTNAGIFKALGYHSKDIIAKFVIYGLVAGTLGTLLGILIGHYVLAPTISHIITERMIVGESQQYFYWTYSCLALALSLVASVLPAYLVSRRELHEEAGQLLLPKPPVKGSKILLERMTFIWSRLSFTQKVTARNIFRYKQRMLMTIFGVAGSVALLFAGLGIQSSVVGVADRQFKDLQQYQMILSVNSRTSDSDKAKLEEKLQSDEVESYRLISSKQIEEKYAGKAGVQTVTIMVTDKDDLEPFVHLEKNGEKLSLSGGVILTDKLAQLAGVSVGDNFTIDGKTFKVGAITEHYVGHFVYMNQAIYEKIYGQAPKMNTYLVQLKDKSEGNTERVAGEFMDQVAVSGLVQNASTIQLFESFANSLNHTMAILVLVSVLLAIVILYNLTNINVAERIRELSTIKVLGFHNKEVTLYIYRETIILSLIGMIVGLVSGFYLHQFLIQMIAPGTFRFQPKVGWEVYLIPVLAVSVILTILGVFVNHYLRKVDMLEALKSVE</sequence>
<feature type="transmembrane region" description="Helical" evidence="7">
    <location>
        <begin position="423"/>
        <end position="449"/>
    </location>
</feature>
<dbReference type="InterPro" id="IPR003838">
    <property type="entry name" value="ABC3_permease_C"/>
</dbReference>
<feature type="domain" description="ABC3 transporter permease C-terminal" evidence="8">
    <location>
        <begin position="380"/>
        <end position="497"/>
    </location>
</feature>
<dbReference type="RefSeq" id="WP_045614107.1">
    <property type="nucleotide sequence ID" value="NZ_JYGT01000007.1"/>
</dbReference>
<feature type="compositionally biased region" description="Basic and acidic residues" evidence="6">
    <location>
        <begin position="309"/>
        <end position="335"/>
    </location>
</feature>